<keyword evidence="2" id="KW-1185">Reference proteome</keyword>
<organism evidence="1 2">
    <name type="scientific">Cichorium intybus</name>
    <name type="common">Chicory</name>
    <dbReference type="NCBI Taxonomy" id="13427"/>
    <lineage>
        <taxon>Eukaryota</taxon>
        <taxon>Viridiplantae</taxon>
        <taxon>Streptophyta</taxon>
        <taxon>Embryophyta</taxon>
        <taxon>Tracheophyta</taxon>
        <taxon>Spermatophyta</taxon>
        <taxon>Magnoliopsida</taxon>
        <taxon>eudicotyledons</taxon>
        <taxon>Gunneridae</taxon>
        <taxon>Pentapetalae</taxon>
        <taxon>asterids</taxon>
        <taxon>campanulids</taxon>
        <taxon>Asterales</taxon>
        <taxon>Asteraceae</taxon>
        <taxon>Cichorioideae</taxon>
        <taxon>Cichorieae</taxon>
        <taxon>Cichoriinae</taxon>
        <taxon>Cichorium</taxon>
    </lineage>
</organism>
<name>A0ACB9D1W8_CICIN</name>
<evidence type="ECO:0000313" key="2">
    <source>
        <dbReference type="Proteomes" id="UP001055811"/>
    </source>
</evidence>
<protein>
    <submittedName>
        <fullName evidence="1">Uncharacterized protein</fullName>
    </submittedName>
</protein>
<sequence length="92" mass="9926">MDGMEQGAKEVSAHHRHRPLSVGSGAGGLDGIGRMLIGTANQGIKDLAMTLGTEKNDVDDGNTGCYRGSLWSDEGSVVLVCESWWQWRCCCR</sequence>
<dbReference type="EMBL" id="CM042013">
    <property type="protein sequence ID" value="KAI3740403.1"/>
    <property type="molecule type" value="Genomic_DNA"/>
</dbReference>
<dbReference type="Proteomes" id="UP001055811">
    <property type="component" value="Linkage Group LG05"/>
</dbReference>
<reference evidence="1 2" key="2">
    <citation type="journal article" date="2022" name="Mol. Ecol. Resour.">
        <title>The genomes of chicory, endive, great burdock and yacon provide insights into Asteraceae paleo-polyploidization history and plant inulin production.</title>
        <authorList>
            <person name="Fan W."/>
            <person name="Wang S."/>
            <person name="Wang H."/>
            <person name="Wang A."/>
            <person name="Jiang F."/>
            <person name="Liu H."/>
            <person name="Zhao H."/>
            <person name="Xu D."/>
            <person name="Zhang Y."/>
        </authorList>
    </citation>
    <scope>NUCLEOTIDE SEQUENCE [LARGE SCALE GENOMIC DNA]</scope>
    <source>
        <strain evidence="2">cv. Punajuju</strain>
        <tissue evidence="1">Leaves</tissue>
    </source>
</reference>
<reference evidence="2" key="1">
    <citation type="journal article" date="2022" name="Mol. Ecol. Resour.">
        <title>The genomes of chicory, endive, great burdock and yacon provide insights into Asteraceae palaeo-polyploidization history and plant inulin production.</title>
        <authorList>
            <person name="Fan W."/>
            <person name="Wang S."/>
            <person name="Wang H."/>
            <person name="Wang A."/>
            <person name="Jiang F."/>
            <person name="Liu H."/>
            <person name="Zhao H."/>
            <person name="Xu D."/>
            <person name="Zhang Y."/>
        </authorList>
    </citation>
    <scope>NUCLEOTIDE SEQUENCE [LARGE SCALE GENOMIC DNA]</scope>
    <source>
        <strain evidence="2">cv. Punajuju</strain>
    </source>
</reference>
<gene>
    <name evidence="1" type="ORF">L2E82_30832</name>
</gene>
<comment type="caution">
    <text evidence="1">The sequence shown here is derived from an EMBL/GenBank/DDBJ whole genome shotgun (WGS) entry which is preliminary data.</text>
</comment>
<accession>A0ACB9D1W8</accession>
<proteinExistence type="predicted"/>
<evidence type="ECO:0000313" key="1">
    <source>
        <dbReference type="EMBL" id="KAI3740403.1"/>
    </source>
</evidence>